<dbReference type="STRING" id="387005.A0A183HQB3"/>
<reference evidence="1 2" key="2">
    <citation type="submission" date="2018-11" db="EMBL/GenBank/DDBJ databases">
        <authorList>
            <consortium name="Pathogen Informatics"/>
        </authorList>
    </citation>
    <scope>NUCLEOTIDE SEQUENCE [LARGE SCALE GENOMIC DNA]</scope>
</reference>
<proteinExistence type="predicted"/>
<name>A0A183HQB3_9BILA</name>
<evidence type="ECO:0000313" key="3">
    <source>
        <dbReference type="WBParaSite" id="OFLC_0000967401-mRNA-1"/>
    </source>
</evidence>
<accession>A0A183HQB3</accession>
<sequence length="62" mass="7187">AAQSCVWKRRTRSARVIDGIQIAQFPICLFGLIKIRQFLNAKEKCETIRYDAVKIEDDEEDS</sequence>
<reference evidence="3" key="1">
    <citation type="submission" date="2016-06" db="UniProtKB">
        <authorList>
            <consortium name="WormBaseParasite"/>
        </authorList>
    </citation>
    <scope>IDENTIFICATION</scope>
</reference>
<organism evidence="3">
    <name type="scientific">Onchocerca flexuosa</name>
    <dbReference type="NCBI Taxonomy" id="387005"/>
    <lineage>
        <taxon>Eukaryota</taxon>
        <taxon>Metazoa</taxon>
        <taxon>Ecdysozoa</taxon>
        <taxon>Nematoda</taxon>
        <taxon>Chromadorea</taxon>
        <taxon>Rhabditida</taxon>
        <taxon>Spirurina</taxon>
        <taxon>Spiruromorpha</taxon>
        <taxon>Filarioidea</taxon>
        <taxon>Onchocercidae</taxon>
        <taxon>Onchocerca</taxon>
    </lineage>
</organism>
<dbReference type="EMBL" id="UZAJ01012126">
    <property type="protein sequence ID" value="VDO62371.1"/>
    <property type="molecule type" value="Genomic_DNA"/>
</dbReference>
<gene>
    <name evidence="1" type="ORF">OFLC_LOCUS9675</name>
</gene>
<protein>
    <submittedName>
        <fullName evidence="3">Essential MCU regulator, mitochondrial</fullName>
    </submittedName>
</protein>
<dbReference type="WBParaSite" id="OFLC_0000967401-mRNA-1">
    <property type="protein sequence ID" value="OFLC_0000967401-mRNA-1"/>
    <property type="gene ID" value="OFLC_0000967401"/>
</dbReference>
<evidence type="ECO:0000313" key="2">
    <source>
        <dbReference type="Proteomes" id="UP000267606"/>
    </source>
</evidence>
<dbReference type="Proteomes" id="UP000267606">
    <property type="component" value="Unassembled WGS sequence"/>
</dbReference>
<evidence type="ECO:0000313" key="1">
    <source>
        <dbReference type="EMBL" id="VDO62371.1"/>
    </source>
</evidence>
<dbReference type="AlphaFoldDB" id="A0A183HQB3"/>
<keyword evidence="2" id="KW-1185">Reference proteome</keyword>